<dbReference type="Pfam" id="PF07238">
    <property type="entry name" value="PilZ"/>
    <property type="match status" value="1"/>
</dbReference>
<gene>
    <name evidence="2" type="ORF">MNBD_GAMMA16-1656</name>
</gene>
<sequence>MGIERRKDERKPFLMENFKGTFFIIESDNKCSEVTQVQDVSISGIGLDIKGGNYEPGYKLDLVFETEGLRISIVSVVRWVDKHEEKDFYRVGLEFATGQGDMTLLFFMALRTYLDSFDAVRHEGVAAIRP</sequence>
<proteinExistence type="predicted"/>
<protein>
    <recommendedName>
        <fullName evidence="1">PilZ domain-containing protein</fullName>
    </recommendedName>
</protein>
<evidence type="ECO:0000259" key="1">
    <source>
        <dbReference type="Pfam" id="PF07238"/>
    </source>
</evidence>
<name>A0A3B0ZCW9_9ZZZZ</name>
<dbReference type="AlphaFoldDB" id="A0A3B0ZCW9"/>
<dbReference type="EMBL" id="UOFO01000070">
    <property type="protein sequence ID" value="VAW85372.1"/>
    <property type="molecule type" value="Genomic_DNA"/>
</dbReference>
<organism evidence="2">
    <name type="scientific">hydrothermal vent metagenome</name>
    <dbReference type="NCBI Taxonomy" id="652676"/>
    <lineage>
        <taxon>unclassified sequences</taxon>
        <taxon>metagenomes</taxon>
        <taxon>ecological metagenomes</taxon>
    </lineage>
</organism>
<dbReference type="GO" id="GO:0035438">
    <property type="term" value="F:cyclic-di-GMP binding"/>
    <property type="evidence" value="ECO:0007669"/>
    <property type="project" value="InterPro"/>
</dbReference>
<dbReference type="InterPro" id="IPR009875">
    <property type="entry name" value="PilZ_domain"/>
</dbReference>
<dbReference type="Gene3D" id="2.40.10.220">
    <property type="entry name" value="predicted glycosyltransferase like domains"/>
    <property type="match status" value="1"/>
</dbReference>
<feature type="domain" description="PilZ" evidence="1">
    <location>
        <begin position="4"/>
        <end position="97"/>
    </location>
</feature>
<evidence type="ECO:0000313" key="2">
    <source>
        <dbReference type="EMBL" id="VAW85372.1"/>
    </source>
</evidence>
<reference evidence="2" key="1">
    <citation type="submission" date="2018-06" db="EMBL/GenBank/DDBJ databases">
        <authorList>
            <person name="Zhirakovskaya E."/>
        </authorList>
    </citation>
    <scope>NUCLEOTIDE SEQUENCE</scope>
</reference>
<accession>A0A3B0ZCW9</accession>